<evidence type="ECO:0000313" key="1">
    <source>
        <dbReference type="EMBL" id="KAK9886166.1"/>
    </source>
</evidence>
<sequence length="91" mass="10143">MIQLEIPEAVGAEVDEDFPAEKHLVDDACNDVLQPVIPRKSLRTPKPKQFEDYITYACVNDTVPGAQPVTVEEALSCSNADKWKQAMLEEL</sequence>
<protein>
    <submittedName>
        <fullName evidence="1">Uncharacterized protein</fullName>
    </submittedName>
</protein>
<comment type="caution">
    <text evidence="1">The sequence shown here is derived from an EMBL/GenBank/DDBJ whole genome shotgun (WGS) entry which is preliminary data.</text>
</comment>
<reference evidence="1 2" key="1">
    <citation type="submission" date="2023-03" db="EMBL/GenBank/DDBJ databases">
        <title>Genome insight into feeding habits of ladybird beetles.</title>
        <authorList>
            <person name="Li H.-S."/>
            <person name="Huang Y.-H."/>
            <person name="Pang H."/>
        </authorList>
    </citation>
    <scope>NUCLEOTIDE SEQUENCE [LARGE SCALE GENOMIC DNA]</scope>
    <source>
        <strain evidence="1">SYSU_2023b</strain>
        <tissue evidence="1">Whole body</tissue>
    </source>
</reference>
<accession>A0AAW1URK3</accession>
<evidence type="ECO:0000313" key="2">
    <source>
        <dbReference type="Proteomes" id="UP001431783"/>
    </source>
</evidence>
<name>A0AAW1URK3_9CUCU</name>
<dbReference type="AlphaFoldDB" id="A0AAW1URK3"/>
<proteinExistence type="predicted"/>
<dbReference type="Proteomes" id="UP001431783">
    <property type="component" value="Unassembled WGS sequence"/>
</dbReference>
<keyword evidence="2" id="KW-1185">Reference proteome</keyword>
<gene>
    <name evidence="1" type="ORF">WA026_015677</name>
</gene>
<dbReference type="EMBL" id="JARQZJ010000099">
    <property type="protein sequence ID" value="KAK9886166.1"/>
    <property type="molecule type" value="Genomic_DNA"/>
</dbReference>
<organism evidence="1 2">
    <name type="scientific">Henosepilachna vigintioctopunctata</name>
    <dbReference type="NCBI Taxonomy" id="420089"/>
    <lineage>
        <taxon>Eukaryota</taxon>
        <taxon>Metazoa</taxon>
        <taxon>Ecdysozoa</taxon>
        <taxon>Arthropoda</taxon>
        <taxon>Hexapoda</taxon>
        <taxon>Insecta</taxon>
        <taxon>Pterygota</taxon>
        <taxon>Neoptera</taxon>
        <taxon>Endopterygota</taxon>
        <taxon>Coleoptera</taxon>
        <taxon>Polyphaga</taxon>
        <taxon>Cucujiformia</taxon>
        <taxon>Coccinelloidea</taxon>
        <taxon>Coccinellidae</taxon>
        <taxon>Epilachninae</taxon>
        <taxon>Epilachnini</taxon>
        <taxon>Henosepilachna</taxon>
    </lineage>
</organism>